<evidence type="ECO:0000256" key="1">
    <source>
        <dbReference type="SAM" id="MobiDB-lite"/>
    </source>
</evidence>
<organism evidence="3 4">
    <name type="scientific">Paralvinella palmiformis</name>
    <dbReference type="NCBI Taxonomy" id="53620"/>
    <lineage>
        <taxon>Eukaryota</taxon>
        <taxon>Metazoa</taxon>
        <taxon>Spiralia</taxon>
        <taxon>Lophotrochozoa</taxon>
        <taxon>Annelida</taxon>
        <taxon>Polychaeta</taxon>
        <taxon>Sedentaria</taxon>
        <taxon>Canalipalpata</taxon>
        <taxon>Terebellida</taxon>
        <taxon>Terebelliformia</taxon>
        <taxon>Alvinellidae</taxon>
        <taxon>Paralvinella</taxon>
    </lineage>
</organism>
<comment type="caution">
    <text evidence="3">The sequence shown here is derived from an EMBL/GenBank/DDBJ whole genome shotgun (WGS) entry which is preliminary data.</text>
</comment>
<protein>
    <submittedName>
        <fullName evidence="3">Uncharacterized protein</fullName>
    </submittedName>
</protein>
<feature type="signal peptide" evidence="2">
    <location>
        <begin position="1"/>
        <end position="19"/>
    </location>
</feature>
<sequence length="281" mass="31809">MRTRLVFIIHMSVLYLGHPTLVEYRANGTEIRHYYCCCCWETLSLADSDTRQGSGRTDETCQHRTWGNHSKDEAWPNLTAEPQSSAVISDEMDDNSGAIYSPGTTKRRHLAEARDSVSEPPLKTPAITGQHEQGQVVASGTSPTSSMEPSKNTLYVPEEYFAYRQERRRSSTADIPDLSAVCLSSDDTPSSPTLEDQDRRCSLRRSKSFDGYDPVEECQWRMDTQAMIFVSNPDLREDELCRLAHFHHLRRQRRNAVCYDHLEPLLPITTPIGALKIGSLT</sequence>
<accession>A0AAD9MZB2</accession>
<evidence type="ECO:0000256" key="2">
    <source>
        <dbReference type="SAM" id="SignalP"/>
    </source>
</evidence>
<reference evidence="3" key="1">
    <citation type="journal article" date="2023" name="Mol. Biol. Evol.">
        <title>Third-Generation Sequencing Reveals the Adaptive Role of the Epigenome in Three Deep-Sea Polychaetes.</title>
        <authorList>
            <person name="Perez M."/>
            <person name="Aroh O."/>
            <person name="Sun Y."/>
            <person name="Lan Y."/>
            <person name="Juniper S.K."/>
            <person name="Young C.R."/>
            <person name="Angers B."/>
            <person name="Qian P.Y."/>
        </authorList>
    </citation>
    <scope>NUCLEOTIDE SEQUENCE</scope>
    <source>
        <strain evidence="3">P08H-3</strain>
    </source>
</reference>
<keyword evidence="4" id="KW-1185">Reference proteome</keyword>
<feature type="region of interest" description="Disordered" evidence="1">
    <location>
        <begin position="86"/>
        <end position="151"/>
    </location>
</feature>
<dbReference type="EMBL" id="JAODUP010000458">
    <property type="protein sequence ID" value="KAK2149261.1"/>
    <property type="molecule type" value="Genomic_DNA"/>
</dbReference>
<feature type="chain" id="PRO_5042064892" evidence="2">
    <location>
        <begin position="20"/>
        <end position="281"/>
    </location>
</feature>
<evidence type="ECO:0000313" key="4">
    <source>
        <dbReference type="Proteomes" id="UP001208570"/>
    </source>
</evidence>
<gene>
    <name evidence="3" type="ORF">LSH36_458g02021</name>
</gene>
<name>A0AAD9MZB2_9ANNE</name>
<dbReference type="AlphaFoldDB" id="A0AAD9MZB2"/>
<evidence type="ECO:0000313" key="3">
    <source>
        <dbReference type="EMBL" id="KAK2149261.1"/>
    </source>
</evidence>
<dbReference type="Proteomes" id="UP001208570">
    <property type="component" value="Unassembled WGS sequence"/>
</dbReference>
<proteinExistence type="predicted"/>
<keyword evidence="2" id="KW-0732">Signal</keyword>
<feature type="compositionally biased region" description="Polar residues" evidence="1">
    <location>
        <begin position="130"/>
        <end position="151"/>
    </location>
</feature>